<evidence type="ECO:0000256" key="2">
    <source>
        <dbReference type="ARBA" id="ARBA00023043"/>
    </source>
</evidence>
<dbReference type="PROSITE" id="PS50297">
    <property type="entry name" value="ANK_REP_REGION"/>
    <property type="match status" value="3"/>
</dbReference>
<keyword evidence="2 3" id="KW-0040">ANK repeat</keyword>
<dbReference type="OrthoDB" id="341259at2759"/>
<feature type="non-terminal residue" evidence="4">
    <location>
        <position position="113"/>
    </location>
</feature>
<dbReference type="Gene3D" id="1.25.40.20">
    <property type="entry name" value="Ankyrin repeat-containing domain"/>
    <property type="match status" value="2"/>
</dbReference>
<gene>
    <name evidence="4" type="ORF">L211DRAFT_770035</name>
</gene>
<feature type="non-terminal residue" evidence="4">
    <location>
        <position position="1"/>
    </location>
</feature>
<evidence type="ECO:0000256" key="1">
    <source>
        <dbReference type="ARBA" id="ARBA00022737"/>
    </source>
</evidence>
<dbReference type="SMART" id="SM00248">
    <property type="entry name" value="ANK"/>
    <property type="match status" value="2"/>
</dbReference>
<dbReference type="Pfam" id="PF12796">
    <property type="entry name" value="Ank_2"/>
    <property type="match status" value="1"/>
</dbReference>
<keyword evidence="1" id="KW-0677">Repeat</keyword>
<dbReference type="InterPro" id="IPR002110">
    <property type="entry name" value="Ankyrin_rpt"/>
</dbReference>
<dbReference type="InterPro" id="IPR036770">
    <property type="entry name" value="Ankyrin_rpt-contain_sf"/>
</dbReference>
<accession>A0A3N4L4Z1</accession>
<feature type="repeat" description="ANK" evidence="3">
    <location>
        <begin position="96"/>
        <end position="113"/>
    </location>
</feature>
<dbReference type="STRING" id="1051890.A0A3N4L4Z1"/>
<evidence type="ECO:0000313" key="5">
    <source>
        <dbReference type="Proteomes" id="UP000267821"/>
    </source>
</evidence>
<dbReference type="PANTHER" id="PTHR24161:SF119">
    <property type="entry name" value="ANKYRIN REPEAT DOMAIN 44"/>
    <property type="match status" value="1"/>
</dbReference>
<dbReference type="PROSITE" id="PS50088">
    <property type="entry name" value="ANK_REPEAT"/>
    <property type="match status" value="3"/>
</dbReference>
<keyword evidence="5" id="KW-1185">Reference proteome</keyword>
<feature type="repeat" description="ANK" evidence="3">
    <location>
        <begin position="63"/>
        <end position="95"/>
    </location>
</feature>
<evidence type="ECO:0000256" key="3">
    <source>
        <dbReference type="PROSITE-ProRule" id="PRU00023"/>
    </source>
</evidence>
<dbReference type="EMBL" id="ML121874">
    <property type="protein sequence ID" value="RPB17913.1"/>
    <property type="molecule type" value="Genomic_DNA"/>
</dbReference>
<reference evidence="4 5" key="1">
    <citation type="journal article" date="2018" name="Nat. Ecol. Evol.">
        <title>Pezizomycetes genomes reveal the molecular basis of ectomycorrhizal truffle lifestyle.</title>
        <authorList>
            <person name="Murat C."/>
            <person name="Payen T."/>
            <person name="Noel B."/>
            <person name="Kuo A."/>
            <person name="Morin E."/>
            <person name="Chen J."/>
            <person name="Kohler A."/>
            <person name="Krizsan K."/>
            <person name="Balestrini R."/>
            <person name="Da Silva C."/>
            <person name="Montanini B."/>
            <person name="Hainaut M."/>
            <person name="Levati E."/>
            <person name="Barry K.W."/>
            <person name="Belfiori B."/>
            <person name="Cichocki N."/>
            <person name="Clum A."/>
            <person name="Dockter R.B."/>
            <person name="Fauchery L."/>
            <person name="Guy J."/>
            <person name="Iotti M."/>
            <person name="Le Tacon F."/>
            <person name="Lindquist E.A."/>
            <person name="Lipzen A."/>
            <person name="Malagnac F."/>
            <person name="Mello A."/>
            <person name="Molinier V."/>
            <person name="Miyauchi S."/>
            <person name="Poulain J."/>
            <person name="Riccioni C."/>
            <person name="Rubini A."/>
            <person name="Sitrit Y."/>
            <person name="Splivallo R."/>
            <person name="Traeger S."/>
            <person name="Wang M."/>
            <person name="Zifcakova L."/>
            <person name="Wipf D."/>
            <person name="Zambonelli A."/>
            <person name="Paolocci F."/>
            <person name="Nowrousian M."/>
            <person name="Ottonello S."/>
            <person name="Baldrian P."/>
            <person name="Spatafora J.W."/>
            <person name="Henrissat B."/>
            <person name="Nagy L.G."/>
            <person name="Aury J.M."/>
            <person name="Wincker P."/>
            <person name="Grigoriev I.V."/>
            <person name="Bonfante P."/>
            <person name="Martin F.M."/>
        </authorList>
    </citation>
    <scope>NUCLEOTIDE SEQUENCE [LARGE SCALE GENOMIC DNA]</scope>
    <source>
        <strain evidence="4 5">ATCC MYA-4762</strain>
    </source>
</reference>
<organism evidence="4 5">
    <name type="scientific">Terfezia boudieri ATCC MYA-4762</name>
    <dbReference type="NCBI Taxonomy" id="1051890"/>
    <lineage>
        <taxon>Eukaryota</taxon>
        <taxon>Fungi</taxon>
        <taxon>Dikarya</taxon>
        <taxon>Ascomycota</taxon>
        <taxon>Pezizomycotina</taxon>
        <taxon>Pezizomycetes</taxon>
        <taxon>Pezizales</taxon>
        <taxon>Pezizaceae</taxon>
        <taxon>Terfezia</taxon>
    </lineage>
</organism>
<name>A0A3N4L4Z1_9PEZI</name>
<protein>
    <submittedName>
        <fullName evidence="4">Ankyrin</fullName>
    </submittedName>
</protein>
<dbReference type="PANTHER" id="PTHR24161">
    <property type="entry name" value="ANK_REP_REGION DOMAIN-CONTAINING PROTEIN-RELATED"/>
    <property type="match status" value="1"/>
</dbReference>
<proteinExistence type="predicted"/>
<feature type="repeat" description="ANK" evidence="3">
    <location>
        <begin position="18"/>
        <end position="41"/>
    </location>
</feature>
<dbReference type="Pfam" id="PF00023">
    <property type="entry name" value="Ank"/>
    <property type="match status" value="1"/>
</dbReference>
<dbReference type="Proteomes" id="UP000267821">
    <property type="component" value="Unassembled WGS sequence"/>
</dbReference>
<sequence length="113" mass="12622">ILELLIRKTSGVDQRDINGNTPLHLAASRNNPNFKAVLKKLSLEEDLEMRKKSMVDFNATNELRQTPLHLAAWKGHLDMVDELIKEGAIIDADDNSNRSPLHWAAQGGNLDVV</sequence>
<dbReference type="SUPFAM" id="SSF48403">
    <property type="entry name" value="Ankyrin repeat"/>
    <property type="match status" value="1"/>
</dbReference>
<evidence type="ECO:0000313" key="4">
    <source>
        <dbReference type="EMBL" id="RPB17913.1"/>
    </source>
</evidence>
<dbReference type="InParanoid" id="A0A3N4L4Z1"/>
<dbReference type="AlphaFoldDB" id="A0A3N4L4Z1"/>